<dbReference type="RefSeq" id="WP_116843654.1">
    <property type="nucleotide sequence ID" value="NZ_CP031003.1"/>
</dbReference>
<accession>A0A385AF31</accession>
<dbReference type="Proteomes" id="UP000257607">
    <property type="component" value="Chromosome"/>
</dbReference>
<reference evidence="1 2" key="1">
    <citation type="submission" date="2018-07" db="EMBL/GenBank/DDBJ databases">
        <title>Lactobacillus curvatus genome sequence.</title>
        <authorList>
            <person name="Prechtl R."/>
        </authorList>
    </citation>
    <scope>NUCLEOTIDE SEQUENCE [LARGE SCALE GENOMIC DNA]</scope>
    <source>
        <strain evidence="1 2">TMW 1.1928</strain>
    </source>
</reference>
<dbReference type="AlphaFoldDB" id="A0A385AF31"/>
<evidence type="ECO:0008006" key="3">
    <source>
        <dbReference type="Google" id="ProtNLM"/>
    </source>
</evidence>
<organism evidence="1 2">
    <name type="scientific">Latilactobacillus curvatus</name>
    <name type="common">Lactobacillus curvatus</name>
    <dbReference type="NCBI Taxonomy" id="28038"/>
    <lineage>
        <taxon>Bacteria</taxon>
        <taxon>Bacillati</taxon>
        <taxon>Bacillota</taxon>
        <taxon>Bacilli</taxon>
        <taxon>Lactobacillales</taxon>
        <taxon>Lactobacillaceae</taxon>
        <taxon>Latilactobacillus</taxon>
    </lineage>
</organism>
<dbReference type="Pfam" id="PF19791">
    <property type="entry name" value="DUF6275"/>
    <property type="match status" value="1"/>
</dbReference>
<sequence length="88" mass="10172">MNSQDFIEKCKRLVADYTNSHMDRTDAAAPIIPEGVFVVWSCKTLQNNKALLSTSVTDGMYYEVTYNGNRDEIYFDAYKKFENQCIKL</sequence>
<dbReference type="EMBL" id="CP031003">
    <property type="protein sequence ID" value="AXN36198.1"/>
    <property type="molecule type" value="Genomic_DNA"/>
</dbReference>
<proteinExistence type="predicted"/>
<name>A0A385AF31_LATCU</name>
<gene>
    <name evidence="1" type="ORF">DT351_07370</name>
</gene>
<evidence type="ECO:0000313" key="1">
    <source>
        <dbReference type="EMBL" id="AXN36198.1"/>
    </source>
</evidence>
<protein>
    <recommendedName>
        <fullName evidence="3">Phage protein</fullName>
    </recommendedName>
</protein>
<dbReference type="InterPro" id="IPR046242">
    <property type="entry name" value="DUF6275"/>
</dbReference>
<evidence type="ECO:0000313" key="2">
    <source>
        <dbReference type="Proteomes" id="UP000257607"/>
    </source>
</evidence>